<dbReference type="PROSITE" id="PS00061">
    <property type="entry name" value="ADH_SHORT"/>
    <property type="match status" value="1"/>
</dbReference>
<evidence type="ECO:0000313" key="6">
    <source>
        <dbReference type="Proteomes" id="UP000320011"/>
    </source>
</evidence>
<dbReference type="CDD" id="cd05233">
    <property type="entry name" value="SDR_c"/>
    <property type="match status" value="1"/>
</dbReference>
<dbReference type="Gene3D" id="3.40.50.720">
    <property type="entry name" value="NAD(P)-binding Rossmann-like Domain"/>
    <property type="match status" value="1"/>
</dbReference>
<evidence type="ECO:0000256" key="3">
    <source>
        <dbReference type="RuleBase" id="RU000363"/>
    </source>
</evidence>
<dbReference type="EMBL" id="VJWX01000050">
    <property type="protein sequence ID" value="TVT56702.1"/>
    <property type="molecule type" value="Genomic_DNA"/>
</dbReference>
<dbReference type="PRINTS" id="PR00080">
    <property type="entry name" value="SDRFAMILY"/>
</dbReference>
<feature type="domain" description="Ketoreductase" evidence="4">
    <location>
        <begin position="8"/>
        <end position="194"/>
    </location>
</feature>
<dbReference type="GO" id="GO:0048038">
    <property type="term" value="F:quinone binding"/>
    <property type="evidence" value="ECO:0007669"/>
    <property type="project" value="TreeGrafter"/>
</dbReference>
<dbReference type="InterPro" id="IPR020904">
    <property type="entry name" value="Sc_DH/Rdtase_CS"/>
</dbReference>
<gene>
    <name evidence="5" type="ORF">FNH05_08105</name>
</gene>
<reference evidence="5 6" key="1">
    <citation type="submission" date="2019-07" db="EMBL/GenBank/DDBJ databases">
        <authorList>
            <person name="Duangmal K."/>
            <person name="Teo W.F.A."/>
        </authorList>
    </citation>
    <scope>NUCLEOTIDE SEQUENCE [LARGE SCALE GENOMIC DNA]</scope>
    <source>
        <strain evidence="5 6">TBRC 6029</strain>
    </source>
</reference>
<dbReference type="GO" id="GO:0006633">
    <property type="term" value="P:fatty acid biosynthetic process"/>
    <property type="evidence" value="ECO:0007669"/>
    <property type="project" value="TreeGrafter"/>
</dbReference>
<name>A0A558D6R0_9PSEU</name>
<dbReference type="InterPro" id="IPR057326">
    <property type="entry name" value="KR_dom"/>
</dbReference>
<dbReference type="GO" id="GO:0016616">
    <property type="term" value="F:oxidoreductase activity, acting on the CH-OH group of donors, NAD or NADP as acceptor"/>
    <property type="evidence" value="ECO:0007669"/>
    <property type="project" value="TreeGrafter"/>
</dbReference>
<comment type="caution">
    <text evidence="5">The sequence shown here is derived from an EMBL/GenBank/DDBJ whole genome shotgun (WGS) entry which is preliminary data.</text>
</comment>
<comment type="similarity">
    <text evidence="1 3">Belongs to the short-chain dehydrogenases/reductases (SDR) family.</text>
</comment>
<sequence length="251" mass="26373">MEYDIGNKVIVVTGAGRGLGRALALGLAREGARVAVLTSDKDEADETNSALRSITDSEHVLTLCVDVSDEDQVREAAHAVDQRWGQIDGLVNNAAVMPAMTPVVDLDVEVFRRVIDVNLIGCFLTTKHFAPVMIRGGGGRIVYISSMIGVQANPGQTAYGASKAGVTLLSNVVHRELADEGIRTVALAPGLTDTPGMRAIASDDYIARVAATYPGGRIGHAEDIVAFVAFLCSNAAQHLSGTLLPIRPVTG</sequence>
<dbReference type="Proteomes" id="UP000320011">
    <property type="component" value="Unassembled WGS sequence"/>
</dbReference>
<evidence type="ECO:0000313" key="5">
    <source>
        <dbReference type="EMBL" id="TVT56702.1"/>
    </source>
</evidence>
<dbReference type="RefSeq" id="WP_144586705.1">
    <property type="nucleotide sequence ID" value="NZ_VJWX01000050.1"/>
</dbReference>
<dbReference type="AlphaFoldDB" id="A0A558D6R0"/>
<dbReference type="InterPro" id="IPR002347">
    <property type="entry name" value="SDR_fam"/>
</dbReference>
<dbReference type="OrthoDB" id="3575050at2"/>
<reference evidence="5 6" key="2">
    <citation type="submission" date="2019-08" db="EMBL/GenBank/DDBJ databases">
        <title>Amycolatopsis acidicola sp. nov., isolated from peat swamp forest soil.</title>
        <authorList>
            <person name="Srisuk N."/>
        </authorList>
    </citation>
    <scope>NUCLEOTIDE SEQUENCE [LARGE SCALE GENOMIC DNA]</scope>
    <source>
        <strain evidence="5 6">TBRC 6029</strain>
    </source>
</reference>
<evidence type="ECO:0000256" key="1">
    <source>
        <dbReference type="ARBA" id="ARBA00006484"/>
    </source>
</evidence>
<dbReference type="SMART" id="SM00822">
    <property type="entry name" value="PKS_KR"/>
    <property type="match status" value="1"/>
</dbReference>
<dbReference type="PANTHER" id="PTHR42760">
    <property type="entry name" value="SHORT-CHAIN DEHYDROGENASES/REDUCTASES FAMILY MEMBER"/>
    <property type="match status" value="1"/>
</dbReference>
<dbReference type="FunFam" id="3.40.50.720:FF:000084">
    <property type="entry name" value="Short-chain dehydrogenase reductase"/>
    <property type="match status" value="1"/>
</dbReference>
<accession>A0A558D6R0</accession>
<evidence type="ECO:0000256" key="2">
    <source>
        <dbReference type="ARBA" id="ARBA00023002"/>
    </source>
</evidence>
<keyword evidence="2" id="KW-0560">Oxidoreductase</keyword>
<dbReference type="PRINTS" id="PR00081">
    <property type="entry name" value="GDHRDH"/>
</dbReference>
<proteinExistence type="inferred from homology"/>
<protein>
    <submittedName>
        <fullName evidence="5">SDR family oxidoreductase</fullName>
    </submittedName>
</protein>
<keyword evidence="6" id="KW-1185">Reference proteome</keyword>
<dbReference type="SUPFAM" id="SSF51735">
    <property type="entry name" value="NAD(P)-binding Rossmann-fold domains"/>
    <property type="match status" value="1"/>
</dbReference>
<dbReference type="Pfam" id="PF00106">
    <property type="entry name" value="adh_short"/>
    <property type="match status" value="1"/>
</dbReference>
<evidence type="ECO:0000259" key="4">
    <source>
        <dbReference type="SMART" id="SM00822"/>
    </source>
</evidence>
<dbReference type="PANTHER" id="PTHR42760:SF133">
    <property type="entry name" value="3-OXOACYL-[ACYL-CARRIER-PROTEIN] REDUCTASE"/>
    <property type="match status" value="1"/>
</dbReference>
<organism evidence="5 6">
    <name type="scientific">Amycolatopsis rhizosphaerae</name>
    <dbReference type="NCBI Taxonomy" id="2053003"/>
    <lineage>
        <taxon>Bacteria</taxon>
        <taxon>Bacillati</taxon>
        <taxon>Actinomycetota</taxon>
        <taxon>Actinomycetes</taxon>
        <taxon>Pseudonocardiales</taxon>
        <taxon>Pseudonocardiaceae</taxon>
        <taxon>Amycolatopsis</taxon>
    </lineage>
</organism>
<dbReference type="InterPro" id="IPR036291">
    <property type="entry name" value="NAD(P)-bd_dom_sf"/>
</dbReference>